<dbReference type="Proteomes" id="UP000324222">
    <property type="component" value="Unassembled WGS sequence"/>
</dbReference>
<reference evidence="2 3" key="1">
    <citation type="submission" date="2019-05" db="EMBL/GenBank/DDBJ databases">
        <title>Another draft genome of Portunus trituberculatus and its Hox gene families provides insights of decapod evolution.</title>
        <authorList>
            <person name="Jeong J.-H."/>
            <person name="Song I."/>
            <person name="Kim S."/>
            <person name="Choi T."/>
            <person name="Kim D."/>
            <person name="Ryu S."/>
            <person name="Kim W."/>
        </authorList>
    </citation>
    <scope>NUCLEOTIDE SEQUENCE [LARGE SCALE GENOMIC DNA]</scope>
    <source>
        <tissue evidence="2">Muscle</tissue>
    </source>
</reference>
<evidence type="ECO:0000256" key="1">
    <source>
        <dbReference type="SAM" id="MobiDB-lite"/>
    </source>
</evidence>
<evidence type="ECO:0000313" key="3">
    <source>
        <dbReference type="Proteomes" id="UP000324222"/>
    </source>
</evidence>
<dbReference type="EMBL" id="VSRR010034390">
    <property type="protein sequence ID" value="MPC72242.1"/>
    <property type="molecule type" value="Genomic_DNA"/>
</dbReference>
<protein>
    <submittedName>
        <fullName evidence="2">Uncharacterized protein</fullName>
    </submittedName>
</protein>
<dbReference type="AlphaFoldDB" id="A0A5B7HLT0"/>
<name>A0A5B7HLT0_PORTR</name>
<evidence type="ECO:0000313" key="2">
    <source>
        <dbReference type="EMBL" id="MPC72242.1"/>
    </source>
</evidence>
<comment type="caution">
    <text evidence="2">The sequence shown here is derived from an EMBL/GenBank/DDBJ whole genome shotgun (WGS) entry which is preliminary data.</text>
</comment>
<feature type="compositionally biased region" description="Acidic residues" evidence="1">
    <location>
        <begin position="20"/>
        <end position="32"/>
    </location>
</feature>
<gene>
    <name evidence="2" type="ORF">E2C01_066540</name>
</gene>
<organism evidence="2 3">
    <name type="scientific">Portunus trituberculatus</name>
    <name type="common">Swimming crab</name>
    <name type="synonym">Neptunus trituberculatus</name>
    <dbReference type="NCBI Taxonomy" id="210409"/>
    <lineage>
        <taxon>Eukaryota</taxon>
        <taxon>Metazoa</taxon>
        <taxon>Ecdysozoa</taxon>
        <taxon>Arthropoda</taxon>
        <taxon>Crustacea</taxon>
        <taxon>Multicrustacea</taxon>
        <taxon>Malacostraca</taxon>
        <taxon>Eumalacostraca</taxon>
        <taxon>Eucarida</taxon>
        <taxon>Decapoda</taxon>
        <taxon>Pleocyemata</taxon>
        <taxon>Brachyura</taxon>
        <taxon>Eubrachyura</taxon>
        <taxon>Portunoidea</taxon>
        <taxon>Portunidae</taxon>
        <taxon>Portuninae</taxon>
        <taxon>Portunus</taxon>
    </lineage>
</organism>
<keyword evidence="3" id="KW-1185">Reference proteome</keyword>
<sequence length="87" mass="9548">MNTVGGIKEFMRGSMAVEKEEQEEKEEEEEEGVELYEGGGEVEGTGFTRQHGQVFVYLPDSPVTCPRASSCQVAGRMVKWLAAVTCS</sequence>
<feature type="region of interest" description="Disordered" evidence="1">
    <location>
        <begin position="1"/>
        <end position="32"/>
    </location>
</feature>
<accession>A0A5B7HLT0</accession>
<proteinExistence type="predicted"/>